<evidence type="ECO:0000256" key="7">
    <source>
        <dbReference type="ARBA" id="ARBA00023288"/>
    </source>
</evidence>
<dbReference type="Pfam" id="PF05504">
    <property type="entry name" value="Spore_GerAC"/>
    <property type="match status" value="1"/>
</dbReference>
<dbReference type="EMBL" id="JACHGH010000009">
    <property type="protein sequence ID" value="MBB6454389.1"/>
    <property type="molecule type" value="Genomic_DNA"/>
</dbReference>
<dbReference type="InterPro" id="IPR057336">
    <property type="entry name" value="GerAC_N"/>
</dbReference>
<evidence type="ECO:0000313" key="11">
    <source>
        <dbReference type="Proteomes" id="UP000581688"/>
    </source>
</evidence>
<gene>
    <name evidence="10" type="ORF">HNQ94_002871</name>
</gene>
<evidence type="ECO:0000313" key="10">
    <source>
        <dbReference type="EMBL" id="MBB6454389.1"/>
    </source>
</evidence>
<dbReference type="PANTHER" id="PTHR35789">
    <property type="entry name" value="SPORE GERMINATION PROTEIN B3"/>
    <property type="match status" value="1"/>
</dbReference>
<dbReference type="GO" id="GO:0009847">
    <property type="term" value="P:spore germination"/>
    <property type="evidence" value="ECO:0007669"/>
    <property type="project" value="InterPro"/>
</dbReference>
<reference evidence="10 11" key="1">
    <citation type="submission" date="2020-08" db="EMBL/GenBank/DDBJ databases">
        <title>Genomic Encyclopedia of Type Strains, Phase IV (KMG-IV): sequencing the most valuable type-strain genomes for metagenomic binning, comparative biology and taxonomic classification.</title>
        <authorList>
            <person name="Goeker M."/>
        </authorList>
    </citation>
    <scope>NUCLEOTIDE SEQUENCE [LARGE SCALE GENOMIC DNA]</scope>
    <source>
        <strain evidence="10 11">DSM 19612</strain>
    </source>
</reference>
<dbReference type="AlphaFoldDB" id="A0A841Q758"/>
<feature type="domain" description="Spore germination protein N-terminal" evidence="9">
    <location>
        <begin position="23"/>
        <end position="193"/>
    </location>
</feature>
<organism evidence="10 11">
    <name type="scientific">Salirhabdus euzebyi</name>
    <dbReference type="NCBI Taxonomy" id="394506"/>
    <lineage>
        <taxon>Bacteria</taxon>
        <taxon>Bacillati</taxon>
        <taxon>Bacillota</taxon>
        <taxon>Bacilli</taxon>
        <taxon>Bacillales</taxon>
        <taxon>Bacillaceae</taxon>
        <taxon>Salirhabdus</taxon>
    </lineage>
</organism>
<keyword evidence="4" id="KW-0732">Signal</keyword>
<evidence type="ECO:0000256" key="2">
    <source>
        <dbReference type="ARBA" id="ARBA00007886"/>
    </source>
</evidence>
<dbReference type="InterPro" id="IPR008844">
    <property type="entry name" value="Spore_GerAC-like"/>
</dbReference>
<dbReference type="PROSITE" id="PS51257">
    <property type="entry name" value="PROKAR_LIPOPROTEIN"/>
    <property type="match status" value="1"/>
</dbReference>
<evidence type="ECO:0000256" key="4">
    <source>
        <dbReference type="ARBA" id="ARBA00022729"/>
    </source>
</evidence>
<dbReference type="Gene3D" id="3.30.300.210">
    <property type="entry name" value="Nutrient germinant receptor protein C, domain 3"/>
    <property type="match status" value="1"/>
</dbReference>
<evidence type="ECO:0000256" key="1">
    <source>
        <dbReference type="ARBA" id="ARBA00004635"/>
    </source>
</evidence>
<evidence type="ECO:0000256" key="5">
    <source>
        <dbReference type="ARBA" id="ARBA00023136"/>
    </source>
</evidence>
<dbReference type="GO" id="GO:0016020">
    <property type="term" value="C:membrane"/>
    <property type="evidence" value="ECO:0007669"/>
    <property type="project" value="UniProtKB-SubCell"/>
</dbReference>
<dbReference type="InterPro" id="IPR046953">
    <property type="entry name" value="Spore_GerAC-like_C"/>
</dbReference>
<keyword evidence="6" id="KW-0564">Palmitate</keyword>
<dbReference type="PANTHER" id="PTHR35789:SF1">
    <property type="entry name" value="SPORE GERMINATION PROTEIN B3"/>
    <property type="match status" value="1"/>
</dbReference>
<keyword evidence="3" id="KW-0309">Germination</keyword>
<dbReference type="InterPro" id="IPR038501">
    <property type="entry name" value="Spore_GerAC_C_sf"/>
</dbReference>
<dbReference type="RefSeq" id="WP_174497994.1">
    <property type="nucleotide sequence ID" value="NZ_CADDWK010000026.1"/>
</dbReference>
<comment type="similarity">
    <text evidence="2">Belongs to the GerABKC lipoprotein family.</text>
</comment>
<keyword evidence="11" id="KW-1185">Reference proteome</keyword>
<feature type="domain" description="Spore germination GerAC-like C-terminal" evidence="8">
    <location>
        <begin position="204"/>
        <end position="361"/>
    </location>
</feature>
<proteinExistence type="inferred from homology"/>
<comment type="subcellular location">
    <subcellularLocation>
        <location evidence="1">Membrane</location>
        <topology evidence="1">Lipid-anchor</topology>
    </subcellularLocation>
</comment>
<evidence type="ECO:0000256" key="6">
    <source>
        <dbReference type="ARBA" id="ARBA00023139"/>
    </source>
</evidence>
<evidence type="ECO:0000259" key="8">
    <source>
        <dbReference type="Pfam" id="PF05504"/>
    </source>
</evidence>
<evidence type="ECO:0000259" key="9">
    <source>
        <dbReference type="Pfam" id="PF25198"/>
    </source>
</evidence>
<protein>
    <submittedName>
        <fullName evidence="10">Spore germination protein KC</fullName>
    </submittedName>
</protein>
<accession>A0A841Q758</accession>
<name>A0A841Q758_9BACI</name>
<evidence type="ECO:0000256" key="3">
    <source>
        <dbReference type="ARBA" id="ARBA00022544"/>
    </source>
</evidence>
<dbReference type="Pfam" id="PF25198">
    <property type="entry name" value="Spore_GerAC_N"/>
    <property type="match status" value="1"/>
</dbReference>
<comment type="caution">
    <text evidence="10">The sequence shown here is derived from an EMBL/GenBank/DDBJ whole genome shotgun (WGS) entry which is preliminary data.</text>
</comment>
<sequence>MFPYIKIIFFLVLCSLLVSCGFKDIDKRSFVVTIGIDKPENKEEGYDISLKIALPSSDPKTQGEEFIIHTETARTVSEAVRLIKAKSGNELDFGHMKMIVFGEKLLQEDITQIMDWFTRRRDIQKIAFVGSGKPTAKAILELKPKGERLPSNKLFLFFGETGTESPYVTTNYLFHFYRNLMDRGIDPYLPIIETKNEEFEITTMSVLKNGKNAIVLDKEETKTFNVLNREYDKVNLKIEQENIYFMLSVDSISAEYTIVETKNIPYIEYDVNIKGIIEESLQQLDNTKIDEYSKMVEDVFTTEIQNLLEKFQEKSVDPMGFGLRYRATHNGTEEAKWKKWQSIYPALQFRVKVQTDIKSTGIIE</sequence>
<keyword evidence="7" id="KW-0449">Lipoprotein</keyword>
<dbReference type="NCBIfam" id="TIGR02887">
    <property type="entry name" value="spore_ger_x_C"/>
    <property type="match status" value="1"/>
</dbReference>
<dbReference type="Proteomes" id="UP000581688">
    <property type="component" value="Unassembled WGS sequence"/>
</dbReference>
<keyword evidence="5" id="KW-0472">Membrane</keyword>